<dbReference type="AlphaFoldDB" id="M5TV30"/>
<dbReference type="EMBL" id="ANOH01000386">
    <property type="protein sequence ID" value="EMI53052.1"/>
    <property type="molecule type" value="Genomic_DNA"/>
</dbReference>
<organism evidence="1 2">
    <name type="scientific">Rhodopirellula sallentina SM41</name>
    <dbReference type="NCBI Taxonomy" id="1263870"/>
    <lineage>
        <taxon>Bacteria</taxon>
        <taxon>Pseudomonadati</taxon>
        <taxon>Planctomycetota</taxon>
        <taxon>Planctomycetia</taxon>
        <taxon>Pirellulales</taxon>
        <taxon>Pirellulaceae</taxon>
        <taxon>Rhodopirellula</taxon>
    </lineage>
</organism>
<name>M5TV30_9BACT</name>
<sequence>MTAPKTFDTCLPSPVDRIDPMDVTALCRNYLRIFDAIPTEVPWSVVALERHVMVVDARDESTSVIMEAVASRFGEILATESVTSTRCDGGPLLGCLLNVAGNADDAAGRLRAAYWQATEPASDGENQPF</sequence>
<keyword evidence="2" id="KW-1185">Reference proteome</keyword>
<reference evidence="1 2" key="1">
    <citation type="journal article" date="2013" name="Mar. Genomics">
        <title>Expression of sulfatases in Rhodopirellula baltica and the diversity of sulfatases in the genus Rhodopirellula.</title>
        <authorList>
            <person name="Wegner C.E."/>
            <person name="Richter-Heitmann T."/>
            <person name="Klindworth A."/>
            <person name="Klockow C."/>
            <person name="Richter M."/>
            <person name="Achstetter T."/>
            <person name="Glockner F.O."/>
            <person name="Harder J."/>
        </authorList>
    </citation>
    <scope>NUCLEOTIDE SEQUENCE [LARGE SCALE GENOMIC DNA]</scope>
    <source>
        <strain evidence="1 2">SM41</strain>
    </source>
</reference>
<evidence type="ECO:0000313" key="1">
    <source>
        <dbReference type="EMBL" id="EMI53052.1"/>
    </source>
</evidence>
<dbReference type="Proteomes" id="UP000011885">
    <property type="component" value="Unassembled WGS sequence"/>
</dbReference>
<accession>M5TV30</accession>
<protein>
    <submittedName>
        <fullName evidence="1">Uncharacterized protein</fullName>
    </submittedName>
</protein>
<evidence type="ECO:0000313" key="2">
    <source>
        <dbReference type="Proteomes" id="UP000011885"/>
    </source>
</evidence>
<dbReference type="PATRIC" id="fig|1263870.3.peg.5841"/>
<proteinExistence type="predicted"/>
<comment type="caution">
    <text evidence="1">The sequence shown here is derived from an EMBL/GenBank/DDBJ whole genome shotgun (WGS) entry which is preliminary data.</text>
</comment>
<gene>
    <name evidence="1" type="ORF">RSSM_05516</name>
</gene>